<evidence type="ECO:0000313" key="2">
    <source>
        <dbReference type="EnsemblPlants" id="KQK08008"/>
    </source>
</evidence>
<name>A0A0Q3G970_BRADI</name>
<sequence length="191" mass="22291">MLHSWRNLDRVYRSAYEYPWILMARNVMYRSACQYPWILMARNIAAGHPKLRYRHSPYDIDLFCISNHVPVDKHFAITKRKIMREIQVTRMRDYVMPFDAIEGTSHRDGSIYKHFALLKYHRITEPDETPLEPPTCLPGRKRCLVHVLQGSPIEMTCPKRGISFACSVLVEFDMRIKKGTEGVPSAIGCLH</sequence>
<organism evidence="1">
    <name type="scientific">Brachypodium distachyon</name>
    <name type="common">Purple false brome</name>
    <name type="synonym">Trachynia distachya</name>
    <dbReference type="NCBI Taxonomy" id="15368"/>
    <lineage>
        <taxon>Eukaryota</taxon>
        <taxon>Viridiplantae</taxon>
        <taxon>Streptophyta</taxon>
        <taxon>Embryophyta</taxon>
        <taxon>Tracheophyta</taxon>
        <taxon>Spermatophyta</taxon>
        <taxon>Magnoliopsida</taxon>
        <taxon>Liliopsida</taxon>
        <taxon>Poales</taxon>
        <taxon>Poaceae</taxon>
        <taxon>BOP clade</taxon>
        <taxon>Pooideae</taxon>
        <taxon>Stipodae</taxon>
        <taxon>Brachypodieae</taxon>
        <taxon>Brachypodium</taxon>
    </lineage>
</organism>
<dbReference type="EMBL" id="CM000881">
    <property type="protein sequence ID" value="KQK08008.1"/>
    <property type="molecule type" value="Genomic_DNA"/>
</dbReference>
<dbReference type="ExpressionAtlas" id="A0A0Q3G970">
    <property type="expression patterns" value="baseline and differential"/>
</dbReference>
<reference evidence="1 2" key="1">
    <citation type="journal article" date="2010" name="Nature">
        <title>Genome sequencing and analysis of the model grass Brachypodium distachyon.</title>
        <authorList>
            <consortium name="International Brachypodium Initiative"/>
        </authorList>
    </citation>
    <scope>NUCLEOTIDE SEQUENCE [LARGE SCALE GENOMIC DNA]</scope>
    <source>
        <strain evidence="1">Bd21</strain>
        <strain evidence="2">cv. Bd21</strain>
    </source>
</reference>
<dbReference type="Proteomes" id="UP000008810">
    <property type="component" value="Chromosome 2"/>
</dbReference>
<dbReference type="Gramene" id="KQK08008">
    <property type="protein sequence ID" value="KQK08008"/>
    <property type="gene ID" value="BRADI_2g38974v3"/>
</dbReference>
<reference evidence="2" key="3">
    <citation type="submission" date="2018-08" db="UniProtKB">
        <authorList>
            <consortium name="EnsemblPlants"/>
        </authorList>
    </citation>
    <scope>IDENTIFICATION</scope>
    <source>
        <strain evidence="2">cv. Bd21</strain>
    </source>
</reference>
<protein>
    <submittedName>
        <fullName evidence="1 2">Uncharacterized protein</fullName>
    </submittedName>
</protein>
<proteinExistence type="predicted"/>
<dbReference type="EnsemblPlants" id="KQK08008">
    <property type="protein sequence ID" value="KQK08008"/>
    <property type="gene ID" value="BRADI_2g38974v3"/>
</dbReference>
<reference evidence="1" key="2">
    <citation type="submission" date="2017-06" db="EMBL/GenBank/DDBJ databases">
        <title>WGS assembly of Brachypodium distachyon.</title>
        <authorList>
            <consortium name="The International Brachypodium Initiative"/>
            <person name="Lucas S."/>
            <person name="Harmon-Smith M."/>
            <person name="Lail K."/>
            <person name="Tice H."/>
            <person name="Grimwood J."/>
            <person name="Bruce D."/>
            <person name="Barry K."/>
            <person name="Shu S."/>
            <person name="Lindquist E."/>
            <person name="Wang M."/>
            <person name="Pitluck S."/>
            <person name="Vogel J.P."/>
            <person name="Garvin D.F."/>
            <person name="Mockler T.C."/>
            <person name="Schmutz J."/>
            <person name="Rokhsar D."/>
            <person name="Bevan M.W."/>
        </authorList>
    </citation>
    <scope>NUCLEOTIDE SEQUENCE</scope>
    <source>
        <strain evidence="1">Bd21</strain>
    </source>
</reference>
<evidence type="ECO:0000313" key="1">
    <source>
        <dbReference type="EMBL" id="KQK08008.1"/>
    </source>
</evidence>
<keyword evidence="3" id="KW-1185">Reference proteome</keyword>
<dbReference type="RefSeq" id="XP_024315145.1">
    <property type="nucleotide sequence ID" value="XM_024459377.1"/>
</dbReference>
<accession>A0A0Q3G970</accession>
<dbReference type="AlphaFoldDB" id="A0A0Q3G970"/>
<gene>
    <name evidence="2" type="primary">LOC100821404</name>
    <name evidence="1" type="ORF">BRADI_2g38974v3</name>
</gene>
<evidence type="ECO:0000313" key="3">
    <source>
        <dbReference type="Proteomes" id="UP000008810"/>
    </source>
</evidence>
<dbReference type="STRING" id="15368.A0A0Q3G970"/>
<dbReference type="GeneID" id="100821404"/>